<dbReference type="InterPro" id="IPR000835">
    <property type="entry name" value="HTH_MarR-typ"/>
</dbReference>
<dbReference type="SUPFAM" id="SSF46785">
    <property type="entry name" value="Winged helix' DNA-binding domain"/>
    <property type="match status" value="1"/>
</dbReference>
<evidence type="ECO:0000259" key="1">
    <source>
        <dbReference type="Pfam" id="PF12802"/>
    </source>
</evidence>
<dbReference type="AlphaFoldDB" id="M0I1B2"/>
<name>M0I1B2_9EURY</name>
<dbReference type="InterPro" id="IPR036388">
    <property type="entry name" value="WH-like_DNA-bd_sf"/>
</dbReference>
<dbReference type="Pfam" id="PF12802">
    <property type="entry name" value="MarR_2"/>
    <property type="match status" value="1"/>
</dbReference>
<evidence type="ECO:0000313" key="2">
    <source>
        <dbReference type="EMBL" id="ELZ89757.1"/>
    </source>
</evidence>
<dbReference type="RefSeq" id="WP_007275838.1">
    <property type="nucleotide sequence ID" value="NZ_AOLM01000025.1"/>
</dbReference>
<keyword evidence="3" id="KW-1185">Reference proteome</keyword>
<dbReference type="OrthoDB" id="275628at2157"/>
<dbReference type="GO" id="GO:0003700">
    <property type="term" value="F:DNA-binding transcription factor activity"/>
    <property type="evidence" value="ECO:0007669"/>
    <property type="project" value="InterPro"/>
</dbReference>
<organism evidence="2 3">
    <name type="scientific">Haloferax sulfurifontis ATCC BAA-897</name>
    <dbReference type="NCBI Taxonomy" id="662480"/>
    <lineage>
        <taxon>Archaea</taxon>
        <taxon>Methanobacteriati</taxon>
        <taxon>Methanobacteriota</taxon>
        <taxon>Stenosarchaea group</taxon>
        <taxon>Halobacteria</taxon>
        <taxon>Halobacteriales</taxon>
        <taxon>Haloferacaceae</taxon>
        <taxon>Haloferax</taxon>
    </lineage>
</organism>
<dbReference type="EMBL" id="AOLM01000025">
    <property type="protein sequence ID" value="ELZ89757.1"/>
    <property type="molecule type" value="Genomic_DNA"/>
</dbReference>
<gene>
    <name evidence="2" type="ORF">C441_15325</name>
</gene>
<proteinExistence type="predicted"/>
<feature type="domain" description="HTH marR-type" evidence="1">
    <location>
        <begin position="5"/>
        <end position="50"/>
    </location>
</feature>
<dbReference type="InterPro" id="IPR036390">
    <property type="entry name" value="WH_DNA-bd_sf"/>
</dbReference>
<dbReference type="Gene3D" id="1.10.10.10">
    <property type="entry name" value="Winged helix-like DNA-binding domain superfamily/Winged helix DNA-binding domain"/>
    <property type="match status" value="1"/>
</dbReference>
<protein>
    <recommendedName>
        <fullName evidence="1">HTH marR-type domain-containing protein</fullName>
    </recommendedName>
</protein>
<dbReference type="Proteomes" id="UP000011508">
    <property type="component" value="Unassembled WGS sequence"/>
</dbReference>
<accession>M0I1B2</accession>
<evidence type="ECO:0000313" key="3">
    <source>
        <dbReference type="Proteomes" id="UP000011508"/>
    </source>
</evidence>
<sequence length="74" mass="8585">MPHELNRADKRILRALENGVRNPSWLAEQLDYSRQYVHQRLQLLVAAEYVNNLGHGLYELEELPNGLGQDSKDQ</sequence>
<comment type="caution">
    <text evidence="2">The sequence shown here is derived from an EMBL/GenBank/DDBJ whole genome shotgun (WGS) entry which is preliminary data.</text>
</comment>
<reference evidence="2 3" key="1">
    <citation type="journal article" date="2014" name="PLoS Genet.">
        <title>Phylogenetically driven sequencing of extremely halophilic archaea reveals strategies for static and dynamic osmo-response.</title>
        <authorList>
            <person name="Becker E.A."/>
            <person name="Seitzer P.M."/>
            <person name="Tritt A."/>
            <person name="Larsen D."/>
            <person name="Krusor M."/>
            <person name="Yao A.I."/>
            <person name="Wu D."/>
            <person name="Madern D."/>
            <person name="Eisen J.A."/>
            <person name="Darling A.E."/>
            <person name="Facciotti M.T."/>
        </authorList>
    </citation>
    <scope>NUCLEOTIDE SEQUENCE [LARGE SCALE GENOMIC DNA]</scope>
    <source>
        <strain evidence="2 3">ATCC BAA-897</strain>
    </source>
</reference>